<sequence length="346" mass="35399">MGESELIGALDARVKRREERRAFFGQALGAAALGGAMLAAGRAGAQTATPTPTPSPTATSTTPILGPSDYLNFALNLEYLEANFYAFATTGAAIVSTLQGGVVTAGVQGAATGGRAVNFTDPVVAQYAREIAADELAHVTFLRSSIGALTVAQPAIDLSPAGAFTTAARAAGLVGGSATFDPYSSDENFLLASFLFEDVGVTAYKSTTALLTSTLREAAQGILATEAYHAAMIRGTLYRKGIQTPSLGLIEAAQKISDARDTLDGSVTENLTLGYAPDDDQGITPTTNAAGETVSNIVPLNSNGLAYSRTSDRVLNILYLNRAAVTSGGFFPAGVNGAIKTSAAAT</sequence>
<dbReference type="CDD" id="cd00657">
    <property type="entry name" value="Ferritin_like"/>
    <property type="match status" value="1"/>
</dbReference>
<name>A0A1H7SBP8_9SPHN</name>
<feature type="region of interest" description="Disordered" evidence="1">
    <location>
        <begin position="43"/>
        <end position="63"/>
    </location>
</feature>
<dbReference type="EMBL" id="FNZZ01000004">
    <property type="protein sequence ID" value="SEL68957.1"/>
    <property type="molecule type" value="Genomic_DNA"/>
</dbReference>
<gene>
    <name evidence="2" type="ORF">SAMN05216382_2485</name>
</gene>
<dbReference type="AlphaFoldDB" id="A0A1H7SBP8"/>
<accession>A0A1H7SBP8</accession>
<dbReference type="Proteomes" id="UP000199214">
    <property type="component" value="Unassembled WGS sequence"/>
</dbReference>
<evidence type="ECO:0000313" key="3">
    <source>
        <dbReference type="Proteomes" id="UP000199214"/>
    </source>
</evidence>
<reference evidence="3" key="1">
    <citation type="submission" date="2016-10" db="EMBL/GenBank/DDBJ databases">
        <authorList>
            <person name="Varghese N."/>
            <person name="Submissions S."/>
        </authorList>
    </citation>
    <scope>NUCLEOTIDE SEQUENCE [LARGE SCALE GENOMIC DNA]</scope>
    <source>
        <strain evidence="3">JS21-1</strain>
    </source>
</reference>
<dbReference type="OrthoDB" id="954262at2"/>
<dbReference type="Pfam" id="PF13668">
    <property type="entry name" value="Ferritin_2"/>
    <property type="match status" value="1"/>
</dbReference>
<dbReference type="PANTHER" id="PTHR31694:SF26">
    <property type="entry name" value="OS05G0151100 PROTEIN"/>
    <property type="match status" value="1"/>
</dbReference>
<organism evidence="2 3">
    <name type="scientific">Sphingomonas palmae</name>
    <dbReference type="NCBI Taxonomy" id="1855283"/>
    <lineage>
        <taxon>Bacteria</taxon>
        <taxon>Pseudomonadati</taxon>
        <taxon>Pseudomonadota</taxon>
        <taxon>Alphaproteobacteria</taxon>
        <taxon>Sphingomonadales</taxon>
        <taxon>Sphingomonadaceae</taxon>
        <taxon>Sphingomonas</taxon>
    </lineage>
</organism>
<proteinExistence type="predicted"/>
<keyword evidence="3" id="KW-1185">Reference proteome</keyword>
<evidence type="ECO:0000256" key="1">
    <source>
        <dbReference type="SAM" id="MobiDB-lite"/>
    </source>
</evidence>
<dbReference type="InterPro" id="IPR009078">
    <property type="entry name" value="Ferritin-like_SF"/>
</dbReference>
<protein>
    <submittedName>
        <fullName evidence="2">Ferritin-like domain-containing protein</fullName>
    </submittedName>
</protein>
<dbReference type="PANTHER" id="PTHR31694">
    <property type="entry name" value="DESICCATION-LIKE PROTEIN"/>
    <property type="match status" value="1"/>
</dbReference>
<dbReference type="InterPro" id="IPR052965">
    <property type="entry name" value="Pigment-catalase-like"/>
</dbReference>
<dbReference type="STRING" id="1855283.SAMN05216382_2485"/>
<evidence type="ECO:0000313" key="2">
    <source>
        <dbReference type="EMBL" id="SEL68957.1"/>
    </source>
</evidence>
<dbReference type="SUPFAM" id="SSF47240">
    <property type="entry name" value="Ferritin-like"/>
    <property type="match status" value="1"/>
</dbReference>